<reference evidence="1 2" key="1">
    <citation type="submission" date="2019-09" db="EMBL/GenBank/DDBJ databases">
        <title>Actinomadura physcomitrii sp. nov., a novel actinomycete isolated from moss [Physcomitrium sphaericum (Ludw) Fuernr].</title>
        <authorList>
            <person name="Zhuang X."/>
            <person name="Liu C."/>
        </authorList>
    </citation>
    <scope>NUCLEOTIDE SEQUENCE [LARGE SCALE GENOMIC DNA]</scope>
    <source>
        <strain evidence="1 2">HMC1</strain>
    </source>
</reference>
<keyword evidence="2" id="KW-1185">Reference proteome</keyword>
<sequence length="430" mass="46968">MKRHRIPRKVFDALAGGSGGAHAVGYLQVAQYSRRLLLLRGVRDAARAEEPKRARRARQAFALLAEIQELAPEAVETTIRYPTVGAWARDVLVGRGDTGGLAALAAAAAVRAGFPRPIEVPASDGVVVLPSLGRAILPDCNSAVVRPGVARVTAAHGVSVRIPTDPYRDAPGWQGLRRMEAEYHGMAIRLLLDEGDPYRMPGTEVAQTRLSPAELESWRAGMRRAWRLLVRFHWTAAEEVAAAISVVSPLVPHGKEHTSATAHHTFGGIGLSLPPDDHAFAVALAHEVQHTKLGALMDLVPLTRPDDGSRHYAPWRDDPRPINGLLHGAYAHLGVAGYWRRQRAHERGATMMRAHMEFARWRDAAALAAHTLAASGRLTDAGEIFVAEMARTLRAWRREPVPKVALDHARTAAVRHRARWHLRNGMDPAG</sequence>
<evidence type="ECO:0000313" key="2">
    <source>
        <dbReference type="Proteomes" id="UP000468735"/>
    </source>
</evidence>
<gene>
    <name evidence="1" type="ORF">F8566_03710</name>
</gene>
<name>A0A6H9YSY4_9ACTN</name>
<dbReference type="EMBL" id="WBMT01000002">
    <property type="protein sequence ID" value="KAB2351374.1"/>
    <property type="molecule type" value="Genomic_DNA"/>
</dbReference>
<dbReference type="Proteomes" id="UP000468735">
    <property type="component" value="Unassembled WGS sequence"/>
</dbReference>
<dbReference type="NCBIfam" id="TIGR04267">
    <property type="entry name" value="mod_HExxH"/>
    <property type="match status" value="1"/>
</dbReference>
<accession>A0A6H9YSY4</accession>
<organism evidence="1 2">
    <name type="scientific">Actinomadura rudentiformis</name>
    <dbReference type="NCBI Taxonomy" id="359158"/>
    <lineage>
        <taxon>Bacteria</taxon>
        <taxon>Bacillati</taxon>
        <taxon>Actinomycetota</taxon>
        <taxon>Actinomycetes</taxon>
        <taxon>Streptosporangiales</taxon>
        <taxon>Thermomonosporaceae</taxon>
        <taxon>Actinomadura</taxon>
    </lineage>
</organism>
<dbReference type="InterPro" id="IPR026337">
    <property type="entry name" value="AKG_HExxH"/>
</dbReference>
<protein>
    <submittedName>
        <fullName evidence="1">HEXXH motif domain-containing protein</fullName>
    </submittedName>
</protein>
<dbReference type="OrthoDB" id="796761at2"/>
<evidence type="ECO:0000313" key="1">
    <source>
        <dbReference type="EMBL" id="KAB2351374.1"/>
    </source>
</evidence>
<proteinExistence type="predicted"/>
<dbReference type="AlphaFoldDB" id="A0A6H9YSY4"/>
<comment type="caution">
    <text evidence="1">The sequence shown here is derived from an EMBL/GenBank/DDBJ whole genome shotgun (WGS) entry which is preliminary data.</text>
</comment>